<feature type="signal peptide" evidence="1">
    <location>
        <begin position="1"/>
        <end position="15"/>
    </location>
</feature>
<dbReference type="EMBL" id="PDUG01000001">
    <property type="protein sequence ID" value="PIC53648.1"/>
    <property type="molecule type" value="Genomic_DNA"/>
</dbReference>
<proteinExistence type="predicted"/>
<gene>
    <name evidence="2" type="primary">Cnig_chr_I.g3269</name>
    <name evidence="2" type="ORF">B9Z55_003269</name>
</gene>
<dbReference type="Proteomes" id="UP000230233">
    <property type="component" value="Chromosome I"/>
</dbReference>
<keyword evidence="1" id="KW-0732">Signal</keyword>
<dbReference type="AlphaFoldDB" id="A0A2G5VPE4"/>
<keyword evidence="3" id="KW-1185">Reference proteome</keyword>
<evidence type="ECO:0008006" key="4">
    <source>
        <dbReference type="Google" id="ProtNLM"/>
    </source>
</evidence>
<comment type="caution">
    <text evidence="2">The sequence shown here is derived from an EMBL/GenBank/DDBJ whole genome shotgun (WGS) entry which is preliminary data.</text>
</comment>
<sequence>MEFLILLIFAAFSEGCLVVKIAPCPCDVKGIDDTNIVKYAGSSRGYEEVVAYPISTPTIIQNDCVVKMNCPKESKLTLIHTNALFPSVVGFQCDRNRKIWKYSNAFELKGLYGTCQDTAYPTNFSCPEFQLLHGSGNIKISGVSEFQDTEAPVVDSLKSYPPSPGACYKTLSCTGNYRDLYYYKHGDDNAYFIAHLPYVNSTEQLYASIAYHPVKKQYVVNGKAENVRAFTCGSQETQ</sequence>
<feature type="chain" id="PRO_5013922644" description="DUF281 domain-containing protein" evidence="1">
    <location>
        <begin position="16"/>
        <end position="238"/>
    </location>
</feature>
<name>A0A2G5VPE4_9PELO</name>
<evidence type="ECO:0000313" key="2">
    <source>
        <dbReference type="EMBL" id="PIC53648.1"/>
    </source>
</evidence>
<accession>A0A2G5VPE4</accession>
<evidence type="ECO:0000313" key="3">
    <source>
        <dbReference type="Proteomes" id="UP000230233"/>
    </source>
</evidence>
<evidence type="ECO:0000256" key="1">
    <source>
        <dbReference type="SAM" id="SignalP"/>
    </source>
</evidence>
<organism evidence="2 3">
    <name type="scientific">Caenorhabditis nigoni</name>
    <dbReference type="NCBI Taxonomy" id="1611254"/>
    <lineage>
        <taxon>Eukaryota</taxon>
        <taxon>Metazoa</taxon>
        <taxon>Ecdysozoa</taxon>
        <taxon>Nematoda</taxon>
        <taxon>Chromadorea</taxon>
        <taxon>Rhabditida</taxon>
        <taxon>Rhabditina</taxon>
        <taxon>Rhabditomorpha</taxon>
        <taxon>Rhabditoidea</taxon>
        <taxon>Rhabditidae</taxon>
        <taxon>Peloderinae</taxon>
        <taxon>Caenorhabditis</taxon>
    </lineage>
</organism>
<protein>
    <recommendedName>
        <fullName evidence="4">DUF281 domain-containing protein</fullName>
    </recommendedName>
</protein>
<reference evidence="3" key="1">
    <citation type="submission" date="2017-10" db="EMBL/GenBank/DDBJ databases">
        <title>Rapid genome shrinkage in a self-fertile nematode reveals novel sperm competition proteins.</title>
        <authorList>
            <person name="Yin D."/>
            <person name="Schwarz E.M."/>
            <person name="Thomas C.G."/>
            <person name="Felde R.L."/>
            <person name="Korf I.F."/>
            <person name="Cutter A.D."/>
            <person name="Schartner C.M."/>
            <person name="Ralston E.J."/>
            <person name="Meyer B.J."/>
            <person name="Haag E.S."/>
        </authorList>
    </citation>
    <scope>NUCLEOTIDE SEQUENCE [LARGE SCALE GENOMIC DNA]</scope>
    <source>
        <strain evidence="3">JU1422</strain>
    </source>
</reference>